<organism evidence="1 2">
    <name type="scientific">Portunus trituberculatus</name>
    <name type="common">Swimming crab</name>
    <name type="synonym">Neptunus trituberculatus</name>
    <dbReference type="NCBI Taxonomy" id="210409"/>
    <lineage>
        <taxon>Eukaryota</taxon>
        <taxon>Metazoa</taxon>
        <taxon>Ecdysozoa</taxon>
        <taxon>Arthropoda</taxon>
        <taxon>Crustacea</taxon>
        <taxon>Multicrustacea</taxon>
        <taxon>Malacostraca</taxon>
        <taxon>Eumalacostraca</taxon>
        <taxon>Eucarida</taxon>
        <taxon>Decapoda</taxon>
        <taxon>Pleocyemata</taxon>
        <taxon>Brachyura</taxon>
        <taxon>Eubrachyura</taxon>
        <taxon>Portunoidea</taxon>
        <taxon>Portunidae</taxon>
        <taxon>Portuninae</taxon>
        <taxon>Portunus</taxon>
    </lineage>
</organism>
<evidence type="ECO:0000313" key="1">
    <source>
        <dbReference type="EMBL" id="MPC13648.1"/>
    </source>
</evidence>
<dbReference type="AlphaFoldDB" id="A0A5B7CWR5"/>
<sequence length="71" mass="7659">MTASETPISRFRQILNPPSSAVPYWRQWAVTGLAPPHLPDVACSGITAICFQGDTRAGAMPLIKDVTFLST</sequence>
<name>A0A5B7CWR5_PORTR</name>
<dbReference type="EMBL" id="VSRR010000297">
    <property type="protein sequence ID" value="MPC13648.1"/>
    <property type="molecule type" value="Genomic_DNA"/>
</dbReference>
<protein>
    <submittedName>
        <fullName evidence="1">Uncharacterized protein</fullName>
    </submittedName>
</protein>
<proteinExistence type="predicted"/>
<comment type="caution">
    <text evidence="1">The sequence shown here is derived from an EMBL/GenBank/DDBJ whole genome shotgun (WGS) entry which is preliminary data.</text>
</comment>
<reference evidence="1 2" key="1">
    <citation type="submission" date="2019-05" db="EMBL/GenBank/DDBJ databases">
        <title>Another draft genome of Portunus trituberculatus and its Hox gene families provides insights of decapod evolution.</title>
        <authorList>
            <person name="Jeong J.-H."/>
            <person name="Song I."/>
            <person name="Kim S."/>
            <person name="Choi T."/>
            <person name="Kim D."/>
            <person name="Ryu S."/>
            <person name="Kim W."/>
        </authorList>
    </citation>
    <scope>NUCLEOTIDE SEQUENCE [LARGE SCALE GENOMIC DNA]</scope>
    <source>
        <tissue evidence="1">Muscle</tissue>
    </source>
</reference>
<evidence type="ECO:0000313" key="2">
    <source>
        <dbReference type="Proteomes" id="UP000324222"/>
    </source>
</evidence>
<gene>
    <name evidence="1" type="ORF">E2C01_006390</name>
</gene>
<dbReference type="Proteomes" id="UP000324222">
    <property type="component" value="Unassembled WGS sequence"/>
</dbReference>
<keyword evidence="2" id="KW-1185">Reference proteome</keyword>
<accession>A0A5B7CWR5</accession>